<evidence type="ECO:0000313" key="3">
    <source>
        <dbReference type="Proteomes" id="UP000094580"/>
    </source>
</evidence>
<name>A0ABX2ZQG0_9BACI</name>
<dbReference type="CDD" id="cd03811">
    <property type="entry name" value="GT4_GT28_WabH-like"/>
    <property type="match status" value="1"/>
</dbReference>
<accession>A0ABX2ZQG0</accession>
<gene>
    <name evidence="2" type="ORF">BED47_05855</name>
</gene>
<dbReference type="PANTHER" id="PTHR12526:SF630">
    <property type="entry name" value="GLYCOSYLTRANSFERASE"/>
    <property type="match status" value="1"/>
</dbReference>
<comment type="caution">
    <text evidence="2">The sequence shown here is derived from an EMBL/GenBank/DDBJ whole genome shotgun (WGS) entry which is preliminary data.</text>
</comment>
<protein>
    <submittedName>
        <fullName evidence="2">Glycosyl transferase</fullName>
    </submittedName>
</protein>
<sequence length="396" mass="45957">MKIKILFMIINMNIGGTEKALLNMLSEMNEDEYEIIVLMLEEFGGFLNELPSNIQIEYVKDYEKIKALLNNPPLFEAMEILKDGKPVRAINLIFYHLLSKIMKDRSSYFKYVLKDYRKFEKEYDIAVAYAGPMELISYFVMHKINAKKKVQWIHFDVTKISFNNKFAINLYKKFDQIFVVSNEGKEKLIEKLSGIKNKINTFGNIISSSLIEKMAEKESGFDEDFKGIKILTVGRLSIEKGQDLAIKVLSKLKKAGYNVKWYCIGDGEGKVEYLKLIDEYNVSEDFILLGTKINPYPYMRQCDLYVQPSRHEGYCITLSEARCFNNPIITTNFTGANEQLKNRETGLIVNFDVEEMYKAVKELLDNEILRNEIKINLKKESVDTTKEIEKLNLLNV</sequence>
<reference evidence="2 3" key="1">
    <citation type="submission" date="2016-07" db="EMBL/GenBank/DDBJ databases">
        <authorList>
            <person name="Townsley L."/>
            <person name="Shank E.A."/>
        </authorList>
    </citation>
    <scope>NUCLEOTIDE SEQUENCE [LARGE SCALE GENOMIC DNA]</scope>
    <source>
        <strain evidence="2 3">CH01</strain>
    </source>
</reference>
<dbReference type="InterPro" id="IPR001296">
    <property type="entry name" value="Glyco_trans_1"/>
</dbReference>
<dbReference type="Gene3D" id="3.40.50.2000">
    <property type="entry name" value="Glycogen Phosphorylase B"/>
    <property type="match status" value="2"/>
</dbReference>
<proteinExistence type="predicted"/>
<dbReference type="EMBL" id="MDKC01000013">
    <property type="protein sequence ID" value="ODG92001.1"/>
    <property type="molecule type" value="Genomic_DNA"/>
</dbReference>
<keyword evidence="3" id="KW-1185">Reference proteome</keyword>
<evidence type="ECO:0000259" key="1">
    <source>
        <dbReference type="Pfam" id="PF00534"/>
    </source>
</evidence>
<dbReference type="RefSeq" id="WP_069033780.1">
    <property type="nucleotide sequence ID" value="NZ_MDKC01000013.1"/>
</dbReference>
<dbReference type="GO" id="GO:0016740">
    <property type="term" value="F:transferase activity"/>
    <property type="evidence" value="ECO:0007669"/>
    <property type="project" value="UniProtKB-KW"/>
</dbReference>
<dbReference type="PANTHER" id="PTHR12526">
    <property type="entry name" value="GLYCOSYLTRANSFERASE"/>
    <property type="match status" value="1"/>
</dbReference>
<feature type="domain" description="Glycosyl transferase family 1" evidence="1">
    <location>
        <begin position="226"/>
        <end position="379"/>
    </location>
</feature>
<dbReference type="Proteomes" id="UP000094580">
    <property type="component" value="Unassembled WGS sequence"/>
</dbReference>
<evidence type="ECO:0000313" key="2">
    <source>
        <dbReference type="EMBL" id="ODG92001.1"/>
    </source>
</evidence>
<organism evidence="2 3">
    <name type="scientific">Gottfriedia luciferensis</name>
    <dbReference type="NCBI Taxonomy" id="178774"/>
    <lineage>
        <taxon>Bacteria</taxon>
        <taxon>Bacillati</taxon>
        <taxon>Bacillota</taxon>
        <taxon>Bacilli</taxon>
        <taxon>Bacillales</taxon>
        <taxon>Bacillaceae</taxon>
        <taxon>Gottfriedia</taxon>
    </lineage>
</organism>
<dbReference type="Pfam" id="PF00534">
    <property type="entry name" value="Glycos_transf_1"/>
    <property type="match status" value="1"/>
</dbReference>
<keyword evidence="2" id="KW-0808">Transferase</keyword>
<dbReference type="SUPFAM" id="SSF53756">
    <property type="entry name" value="UDP-Glycosyltransferase/glycogen phosphorylase"/>
    <property type="match status" value="1"/>
</dbReference>